<dbReference type="InterPro" id="IPR018485">
    <property type="entry name" value="FGGY_C"/>
</dbReference>
<comment type="similarity">
    <text evidence="1 4">Belongs to the FGGY kinase family.</text>
</comment>
<keyword evidence="4" id="KW-0859">Xylose metabolism</keyword>
<organism evidence="7 8">
    <name type="scientific">Trichinella pseudospiralis</name>
    <name type="common">Parasitic roundworm</name>
    <dbReference type="NCBI Taxonomy" id="6337"/>
    <lineage>
        <taxon>Eukaryota</taxon>
        <taxon>Metazoa</taxon>
        <taxon>Ecdysozoa</taxon>
        <taxon>Nematoda</taxon>
        <taxon>Enoplea</taxon>
        <taxon>Dorylaimia</taxon>
        <taxon>Trichinellida</taxon>
        <taxon>Trichinellidae</taxon>
        <taxon>Trichinella</taxon>
    </lineage>
</organism>
<keyword evidence="4" id="KW-0119">Carbohydrate metabolism</keyword>
<dbReference type="GO" id="GO:0005997">
    <property type="term" value="P:xylulose metabolic process"/>
    <property type="evidence" value="ECO:0007669"/>
    <property type="project" value="UniProtKB-UniRule"/>
</dbReference>
<dbReference type="AlphaFoldDB" id="A0A0V1FHR8"/>
<evidence type="ECO:0000256" key="3">
    <source>
        <dbReference type="ARBA" id="ARBA00022777"/>
    </source>
</evidence>
<keyword evidence="3 4" id="KW-0418">Kinase</keyword>
<dbReference type="SUPFAM" id="SSF53067">
    <property type="entry name" value="Actin-like ATPase domain"/>
    <property type="match status" value="2"/>
</dbReference>
<dbReference type="EMBL" id="JYDT01000091">
    <property type="protein sequence ID" value="KRY85393.1"/>
    <property type="molecule type" value="Genomic_DNA"/>
</dbReference>
<dbReference type="Gene3D" id="3.30.420.40">
    <property type="match status" value="2"/>
</dbReference>
<dbReference type="InterPro" id="IPR043129">
    <property type="entry name" value="ATPase_NBD"/>
</dbReference>
<dbReference type="GO" id="GO:0042732">
    <property type="term" value="P:D-xylose metabolic process"/>
    <property type="evidence" value="ECO:0007669"/>
    <property type="project" value="UniProtKB-UniRule"/>
</dbReference>
<reference evidence="7 8" key="1">
    <citation type="submission" date="2015-01" db="EMBL/GenBank/DDBJ databases">
        <title>Evolution of Trichinella species and genotypes.</title>
        <authorList>
            <person name="Korhonen P.K."/>
            <person name="Edoardo P."/>
            <person name="Giuseppe L.R."/>
            <person name="Gasser R.B."/>
        </authorList>
    </citation>
    <scope>NUCLEOTIDE SEQUENCE [LARGE SCALE GENOMIC DNA]</scope>
    <source>
        <strain evidence="7">ISS470</strain>
    </source>
</reference>
<dbReference type="EC" id="2.7.1.17" evidence="4"/>
<dbReference type="GO" id="GO:0005524">
    <property type="term" value="F:ATP binding"/>
    <property type="evidence" value="ECO:0007669"/>
    <property type="project" value="UniProtKB-KW"/>
</dbReference>
<protein>
    <recommendedName>
        <fullName evidence="4">Xylulose kinase</fullName>
        <ecNumber evidence="4">2.7.1.17</ecNumber>
    </recommendedName>
</protein>
<comment type="function">
    <text evidence="4">Phosphorylates D-xylulose to produce D-xylulose 5-phosphate, a molecule that may play an important role in the regulation of glucose metabolism and lipogenesis.</text>
</comment>
<dbReference type="FunFam" id="3.30.420.40:FF:000118">
    <property type="entry name" value="Xylulose kinase 2"/>
    <property type="match status" value="1"/>
</dbReference>
<dbReference type="PANTHER" id="PTHR10196">
    <property type="entry name" value="SUGAR KINASE"/>
    <property type="match status" value="1"/>
</dbReference>
<accession>A0A0V1FHR8</accession>
<dbReference type="GO" id="GO:0005829">
    <property type="term" value="C:cytosol"/>
    <property type="evidence" value="ECO:0007669"/>
    <property type="project" value="TreeGrafter"/>
</dbReference>
<evidence type="ECO:0000256" key="1">
    <source>
        <dbReference type="ARBA" id="ARBA00009156"/>
    </source>
</evidence>
<dbReference type="CDD" id="cd07776">
    <property type="entry name" value="ASKHA_NBD_FGGY_SpXK-like"/>
    <property type="match status" value="1"/>
</dbReference>
<feature type="domain" description="Carbohydrate kinase FGGY N-terminal" evidence="5">
    <location>
        <begin position="4"/>
        <end position="273"/>
    </location>
</feature>
<evidence type="ECO:0000256" key="2">
    <source>
        <dbReference type="ARBA" id="ARBA00022679"/>
    </source>
</evidence>
<dbReference type="InterPro" id="IPR042024">
    <property type="entry name" value="D-XK_euk"/>
</dbReference>
<keyword evidence="4" id="KW-0547">Nucleotide-binding</keyword>
<feature type="domain" description="Carbohydrate kinase FGGY C-terminal" evidence="6">
    <location>
        <begin position="341"/>
        <end position="523"/>
    </location>
</feature>
<evidence type="ECO:0000259" key="5">
    <source>
        <dbReference type="Pfam" id="PF00370"/>
    </source>
</evidence>
<dbReference type="InterPro" id="IPR018484">
    <property type="entry name" value="FGGY_N"/>
</dbReference>
<dbReference type="GO" id="GO:0004856">
    <property type="term" value="F:D-xylulokinase activity"/>
    <property type="evidence" value="ECO:0007669"/>
    <property type="project" value="UniProtKB-UniRule"/>
</dbReference>
<name>A0A0V1FHR8_TRIPS</name>
<dbReference type="Pfam" id="PF02782">
    <property type="entry name" value="FGGY_C"/>
    <property type="match status" value="1"/>
</dbReference>
<dbReference type="PIRSF" id="PIRSF000538">
    <property type="entry name" value="GlpK"/>
    <property type="match status" value="1"/>
</dbReference>
<dbReference type="PANTHER" id="PTHR10196:SF57">
    <property type="entry name" value="XYLULOSE KINASE"/>
    <property type="match status" value="1"/>
</dbReference>
<dbReference type="InterPro" id="IPR000577">
    <property type="entry name" value="Carb_kinase_FGGY"/>
</dbReference>
<keyword evidence="2 4" id="KW-0808">Transferase</keyword>
<keyword evidence="8" id="KW-1185">Reference proteome</keyword>
<dbReference type="Proteomes" id="UP000054995">
    <property type="component" value="Unassembled WGS sequence"/>
</dbReference>
<comment type="caution">
    <text evidence="7">The sequence shown here is derived from an EMBL/GenBank/DDBJ whole genome shotgun (WGS) entry which is preliminary data.</text>
</comment>
<dbReference type="OrthoDB" id="1728974at2759"/>
<comment type="catalytic activity">
    <reaction evidence="4">
        <text>D-xylulose + ATP = D-xylulose 5-phosphate + ADP + H(+)</text>
        <dbReference type="Rhea" id="RHEA:10964"/>
        <dbReference type="ChEBI" id="CHEBI:15378"/>
        <dbReference type="ChEBI" id="CHEBI:17140"/>
        <dbReference type="ChEBI" id="CHEBI:30616"/>
        <dbReference type="ChEBI" id="CHEBI:57737"/>
        <dbReference type="ChEBI" id="CHEBI:456216"/>
        <dbReference type="EC" id="2.7.1.17"/>
    </reaction>
</comment>
<gene>
    <name evidence="7" type="primary">XYLB</name>
    <name evidence="7" type="ORF">T4D_6909</name>
</gene>
<keyword evidence="4" id="KW-0067">ATP-binding</keyword>
<evidence type="ECO:0000256" key="4">
    <source>
        <dbReference type="RuleBase" id="RU367058"/>
    </source>
</evidence>
<proteinExistence type="inferred from homology"/>
<evidence type="ECO:0000313" key="7">
    <source>
        <dbReference type="EMBL" id="KRY85393.1"/>
    </source>
</evidence>
<evidence type="ECO:0000313" key="8">
    <source>
        <dbReference type="Proteomes" id="UP000054995"/>
    </source>
</evidence>
<dbReference type="Pfam" id="PF00370">
    <property type="entry name" value="FGGY_N"/>
    <property type="match status" value="1"/>
</dbReference>
<evidence type="ECO:0000259" key="6">
    <source>
        <dbReference type="Pfam" id="PF02782"/>
    </source>
</evidence>
<sequence length="572" mass="63585">METFLGIDLGTQQLKAVLTDENLNIVCIEVINYDNELPEFNTVGGVHRAGETVTAPVLMWIKALDNVLYRLKLNGIEFSSIKAISGAAQQHGSVFWKHGAEQILKALNFRETLFNQLQNSFATNDCPIWMDASTTSECKILEDSCGGPMQLATRTGSVGCERFTGPQIFKKYRKERHIYDSTEHVSLISSFLCSVFCGCYASVDFGDASGTNLFNIATFKWDDHCVNVCGKDLRSKLADCVPSTTSIGFIADYFVKRYGFSPACNVIVFTGDNPCKFNFIEIVDAFFFEKLLYKLQDSPPVVSHILCNTVLFTSAWPINYSSSCQLTSLAVLCQSSDCLGISLGTSDTLFFWLHKPVPIPNGHVFCNPLKQDAYMGLICFRNGDGTRTNIRALCGCKTWYEFELLVAETPPGNDGFIGIYFDELETSCAIKPGYYRFNVDGKLLQSFAPNVEARAILEHQCLSKRVSLENVCLTDEMKHIQVTGGASENSALVQILSDVFNLPVYKIKTAHSAALGGCARAIMSESKNFNFNFHSGNYAELVALPRPFAVEIYNTMICRYKELIKLFTVDQP</sequence>